<accession>A0A5S5C1W3</accession>
<keyword evidence="16" id="KW-1185">Reference proteome</keyword>
<dbReference type="EC" id="6.3.2.10" evidence="10 11"/>
<evidence type="ECO:0000256" key="3">
    <source>
        <dbReference type="ARBA" id="ARBA00022618"/>
    </source>
</evidence>
<dbReference type="EMBL" id="VNHU01000005">
    <property type="protein sequence ID" value="TYP73425.1"/>
    <property type="molecule type" value="Genomic_DNA"/>
</dbReference>
<dbReference type="RefSeq" id="WP_148782541.1">
    <property type="nucleotide sequence ID" value="NZ_VNHU01000005.1"/>
</dbReference>
<comment type="caution">
    <text evidence="15">The sequence shown here is derived from an EMBL/GenBank/DDBJ whole genome shotgun (WGS) entry which is preliminary data.</text>
</comment>
<dbReference type="SUPFAM" id="SSF63418">
    <property type="entry name" value="MurE/MurF N-terminal domain"/>
    <property type="match status" value="1"/>
</dbReference>
<keyword evidence="2 10" id="KW-0436">Ligase</keyword>
<evidence type="ECO:0000256" key="9">
    <source>
        <dbReference type="ARBA" id="ARBA00023316"/>
    </source>
</evidence>
<dbReference type="HAMAP" id="MF_02019">
    <property type="entry name" value="MurF"/>
    <property type="match status" value="1"/>
</dbReference>
<dbReference type="GO" id="GO:0071555">
    <property type="term" value="P:cell wall organization"/>
    <property type="evidence" value="ECO:0007669"/>
    <property type="project" value="UniProtKB-KW"/>
</dbReference>
<evidence type="ECO:0000256" key="6">
    <source>
        <dbReference type="ARBA" id="ARBA00022960"/>
    </source>
</evidence>
<dbReference type="GO" id="GO:0005737">
    <property type="term" value="C:cytoplasm"/>
    <property type="evidence" value="ECO:0007669"/>
    <property type="project" value="UniProtKB-SubCell"/>
</dbReference>
<evidence type="ECO:0000256" key="2">
    <source>
        <dbReference type="ARBA" id="ARBA00022598"/>
    </source>
</evidence>
<keyword evidence="5 10" id="KW-0067">ATP-binding</keyword>
<keyword evidence="9 10" id="KW-0961">Cell wall biogenesis/degradation</keyword>
<feature type="domain" description="Mur ligase N-terminal catalytic" evidence="12">
    <location>
        <begin position="14"/>
        <end position="81"/>
    </location>
</feature>
<organism evidence="15 16">
    <name type="scientific">Aquimarina intermedia</name>
    <dbReference type="NCBI Taxonomy" id="350814"/>
    <lineage>
        <taxon>Bacteria</taxon>
        <taxon>Pseudomonadati</taxon>
        <taxon>Bacteroidota</taxon>
        <taxon>Flavobacteriia</taxon>
        <taxon>Flavobacteriales</taxon>
        <taxon>Flavobacteriaceae</taxon>
        <taxon>Aquimarina</taxon>
    </lineage>
</organism>
<dbReference type="PANTHER" id="PTHR43024:SF1">
    <property type="entry name" value="UDP-N-ACETYLMURAMOYL-TRIPEPTIDE--D-ALANYL-D-ALANINE LIGASE"/>
    <property type="match status" value="1"/>
</dbReference>
<feature type="binding site" evidence="10">
    <location>
        <begin position="97"/>
        <end position="103"/>
    </location>
    <ligand>
        <name>ATP</name>
        <dbReference type="ChEBI" id="CHEBI:30616"/>
    </ligand>
</feature>
<evidence type="ECO:0000259" key="12">
    <source>
        <dbReference type="Pfam" id="PF01225"/>
    </source>
</evidence>
<comment type="similarity">
    <text evidence="10">Belongs to the MurCDEF family. MurF subfamily.</text>
</comment>
<dbReference type="SUPFAM" id="SSF53623">
    <property type="entry name" value="MurD-like peptide ligases, catalytic domain"/>
    <property type="match status" value="1"/>
</dbReference>
<dbReference type="UniPathway" id="UPA00219"/>
<comment type="function">
    <text evidence="10 11">Involved in cell wall formation. Catalyzes the final step in the synthesis of UDP-N-acetylmuramoyl-pentapeptide, the precursor of murein.</text>
</comment>
<dbReference type="InterPro" id="IPR005863">
    <property type="entry name" value="UDP-N-AcMur_synth"/>
</dbReference>
<dbReference type="InterPro" id="IPR000713">
    <property type="entry name" value="Mur_ligase_N"/>
</dbReference>
<dbReference type="Gene3D" id="3.90.190.20">
    <property type="entry name" value="Mur ligase, C-terminal domain"/>
    <property type="match status" value="1"/>
</dbReference>
<dbReference type="GO" id="GO:0047480">
    <property type="term" value="F:UDP-N-acetylmuramoyl-tripeptide-D-alanyl-D-alanine ligase activity"/>
    <property type="evidence" value="ECO:0007669"/>
    <property type="project" value="UniProtKB-UniRule"/>
</dbReference>
<dbReference type="Pfam" id="PF08245">
    <property type="entry name" value="Mur_ligase_M"/>
    <property type="match status" value="1"/>
</dbReference>
<dbReference type="Gene3D" id="3.40.1190.10">
    <property type="entry name" value="Mur-like, catalytic domain"/>
    <property type="match status" value="1"/>
</dbReference>
<dbReference type="InterPro" id="IPR035911">
    <property type="entry name" value="MurE/MurF_N"/>
</dbReference>
<dbReference type="OrthoDB" id="9801978at2"/>
<dbReference type="NCBIfam" id="TIGR01143">
    <property type="entry name" value="murF"/>
    <property type="match status" value="1"/>
</dbReference>
<name>A0A5S5C1W3_9FLAO</name>
<feature type="domain" description="Mur ligase central" evidence="14">
    <location>
        <begin position="96"/>
        <end position="275"/>
    </location>
</feature>
<dbReference type="Proteomes" id="UP000324376">
    <property type="component" value="Unassembled WGS sequence"/>
</dbReference>
<dbReference type="PANTHER" id="PTHR43024">
    <property type="entry name" value="UDP-N-ACETYLMURAMOYL-TRIPEPTIDE--D-ALANYL-D-ALANINE LIGASE"/>
    <property type="match status" value="1"/>
</dbReference>
<dbReference type="AlphaFoldDB" id="A0A5S5C1W3"/>
<proteinExistence type="inferred from homology"/>
<evidence type="ECO:0000256" key="4">
    <source>
        <dbReference type="ARBA" id="ARBA00022741"/>
    </source>
</evidence>
<dbReference type="InterPro" id="IPR004101">
    <property type="entry name" value="Mur_ligase_C"/>
</dbReference>
<evidence type="ECO:0000256" key="10">
    <source>
        <dbReference type="HAMAP-Rule" id="MF_02019"/>
    </source>
</evidence>
<dbReference type="InterPro" id="IPR013221">
    <property type="entry name" value="Mur_ligase_cen"/>
</dbReference>
<dbReference type="InterPro" id="IPR036565">
    <property type="entry name" value="Mur-like_cat_sf"/>
</dbReference>
<dbReference type="InterPro" id="IPR036615">
    <property type="entry name" value="Mur_ligase_C_dom_sf"/>
</dbReference>
<dbReference type="GO" id="GO:0005524">
    <property type="term" value="F:ATP binding"/>
    <property type="evidence" value="ECO:0007669"/>
    <property type="project" value="UniProtKB-UniRule"/>
</dbReference>
<evidence type="ECO:0000259" key="14">
    <source>
        <dbReference type="Pfam" id="PF08245"/>
    </source>
</evidence>
<dbReference type="Pfam" id="PF01225">
    <property type="entry name" value="Mur_ligase"/>
    <property type="match status" value="1"/>
</dbReference>
<dbReference type="GO" id="GO:0009252">
    <property type="term" value="P:peptidoglycan biosynthetic process"/>
    <property type="evidence" value="ECO:0007669"/>
    <property type="project" value="UniProtKB-UniRule"/>
</dbReference>
<keyword evidence="6 10" id="KW-0133">Cell shape</keyword>
<evidence type="ECO:0000256" key="1">
    <source>
        <dbReference type="ARBA" id="ARBA00022490"/>
    </source>
</evidence>
<evidence type="ECO:0000256" key="7">
    <source>
        <dbReference type="ARBA" id="ARBA00022984"/>
    </source>
</evidence>
<reference evidence="15 16" key="1">
    <citation type="submission" date="2019-07" db="EMBL/GenBank/DDBJ databases">
        <title>Genomic Encyclopedia of Archaeal and Bacterial Type Strains, Phase II (KMG-II): from individual species to whole genera.</title>
        <authorList>
            <person name="Goeker M."/>
        </authorList>
    </citation>
    <scope>NUCLEOTIDE SEQUENCE [LARGE SCALE GENOMIC DNA]</scope>
    <source>
        <strain evidence="15 16">DSM 17527</strain>
    </source>
</reference>
<evidence type="ECO:0000259" key="13">
    <source>
        <dbReference type="Pfam" id="PF02875"/>
    </source>
</evidence>
<feature type="domain" description="Mur ligase C-terminal" evidence="13">
    <location>
        <begin position="298"/>
        <end position="375"/>
    </location>
</feature>
<comment type="catalytic activity">
    <reaction evidence="10 11">
        <text>D-alanyl-D-alanine + UDP-N-acetyl-alpha-D-muramoyl-L-alanyl-gamma-D-glutamyl-meso-2,6-diaminopimelate + ATP = UDP-N-acetyl-alpha-D-muramoyl-L-alanyl-gamma-D-glutamyl-meso-2,6-diaminopimeloyl-D-alanyl-D-alanine + ADP + phosphate + H(+)</text>
        <dbReference type="Rhea" id="RHEA:28374"/>
        <dbReference type="ChEBI" id="CHEBI:15378"/>
        <dbReference type="ChEBI" id="CHEBI:30616"/>
        <dbReference type="ChEBI" id="CHEBI:43474"/>
        <dbReference type="ChEBI" id="CHEBI:57822"/>
        <dbReference type="ChEBI" id="CHEBI:61386"/>
        <dbReference type="ChEBI" id="CHEBI:83905"/>
        <dbReference type="ChEBI" id="CHEBI:456216"/>
        <dbReference type="EC" id="6.3.2.10"/>
    </reaction>
</comment>
<keyword evidence="3 10" id="KW-0132">Cell division</keyword>
<dbReference type="GO" id="GO:0051301">
    <property type="term" value="P:cell division"/>
    <property type="evidence" value="ECO:0007669"/>
    <property type="project" value="UniProtKB-KW"/>
</dbReference>
<gene>
    <name evidence="10" type="primary">murF</name>
    <name evidence="15" type="ORF">BD809_10512</name>
</gene>
<protein>
    <recommendedName>
        <fullName evidence="10 11">UDP-N-acetylmuramoyl-tripeptide--D-alanyl-D-alanine ligase</fullName>
        <ecNumber evidence="10 11">6.3.2.10</ecNumber>
    </recommendedName>
    <alternativeName>
        <fullName evidence="10">D-alanyl-D-alanine-adding enzyme</fullName>
    </alternativeName>
</protein>
<keyword evidence="1 10" id="KW-0963">Cytoplasm</keyword>
<keyword evidence="7 10" id="KW-0573">Peptidoglycan synthesis</keyword>
<dbReference type="SUPFAM" id="SSF53244">
    <property type="entry name" value="MurD-like peptide ligases, peptide-binding domain"/>
    <property type="match status" value="1"/>
</dbReference>
<evidence type="ECO:0000256" key="11">
    <source>
        <dbReference type="RuleBase" id="RU004136"/>
    </source>
</evidence>
<keyword evidence="4 10" id="KW-0547">Nucleotide-binding</keyword>
<dbReference type="Gene3D" id="3.40.1390.10">
    <property type="entry name" value="MurE/MurF, N-terminal domain"/>
    <property type="match status" value="1"/>
</dbReference>
<dbReference type="Pfam" id="PF02875">
    <property type="entry name" value="Mur_ligase_C"/>
    <property type="match status" value="1"/>
</dbReference>
<evidence type="ECO:0000313" key="16">
    <source>
        <dbReference type="Proteomes" id="UP000324376"/>
    </source>
</evidence>
<comment type="subcellular location">
    <subcellularLocation>
        <location evidence="10 11">Cytoplasm</location>
    </subcellularLocation>
</comment>
<evidence type="ECO:0000256" key="5">
    <source>
        <dbReference type="ARBA" id="ARBA00022840"/>
    </source>
</evidence>
<sequence>MTIAALHTIFLKSSGICTDTRTLKSNQLFFALKGDNFDGNQYAEHAINQEALYAVIDDQNIPSNNKFIHVDNVLETLQKLATYHREYLEIKIIALTGSNGKTTTKELINTVLKTTYATSATKGNLNNHIGVPLTLLSMNKETEIGIVEMGANHVKEIELLCSIAKPDFGYITNIGKAHLEGFGSLEGILQGKTELYRYLQKTDNLVFLNTEDNKLADAAANNKTFTFSQNDSTDTTVSFIKATPMVSLCFRALTIHSNLIGTYNFTNIAAAIAIADYFNIPAETIKTAIESYTPKNNRSEIVRFKNHKIILDAYNANPTSTSAAINNFATLPYTSKSVFLGDMFELGEYSLIEHEKIVEQLLSTDIDQIILIGQNFYKTTTNHPKITKFPSFDTFKEQWNISLLSNGNLIKGSRGMKLERIVSLLNDPE</sequence>
<dbReference type="GO" id="GO:0008360">
    <property type="term" value="P:regulation of cell shape"/>
    <property type="evidence" value="ECO:0007669"/>
    <property type="project" value="UniProtKB-KW"/>
</dbReference>
<comment type="pathway">
    <text evidence="10 11">Cell wall biogenesis; peptidoglycan biosynthesis.</text>
</comment>
<dbReference type="InterPro" id="IPR051046">
    <property type="entry name" value="MurCDEF_CellWall_CoF430Synth"/>
</dbReference>
<evidence type="ECO:0000313" key="15">
    <source>
        <dbReference type="EMBL" id="TYP73425.1"/>
    </source>
</evidence>
<dbReference type="GO" id="GO:0008766">
    <property type="term" value="F:UDP-N-acetylmuramoylalanyl-D-glutamyl-2,6-diaminopimelate-D-alanyl-D-alanine ligase activity"/>
    <property type="evidence" value="ECO:0007669"/>
    <property type="project" value="RHEA"/>
</dbReference>
<evidence type="ECO:0000256" key="8">
    <source>
        <dbReference type="ARBA" id="ARBA00023306"/>
    </source>
</evidence>
<keyword evidence="8 10" id="KW-0131">Cell cycle</keyword>